<dbReference type="AlphaFoldDB" id="M5R906"/>
<dbReference type="Proteomes" id="UP000011991">
    <property type="component" value="Unassembled WGS sequence"/>
</dbReference>
<reference evidence="1 2" key="1">
    <citation type="journal article" date="2013" name="Mar. Genomics">
        <title>Expression of sulfatases in Rhodopirellula baltica and the diversity of sulfatases in the genus Rhodopirellula.</title>
        <authorList>
            <person name="Wegner C.E."/>
            <person name="Richter-Heitmann T."/>
            <person name="Klindworth A."/>
            <person name="Klockow C."/>
            <person name="Richter M."/>
            <person name="Achstetter T."/>
            <person name="Glockner F.O."/>
            <person name="Harder J."/>
        </authorList>
    </citation>
    <scope>NUCLEOTIDE SEQUENCE [LARGE SCALE GENOMIC DNA]</scope>
    <source>
        <strain evidence="1 2">SM1</strain>
    </source>
</reference>
<sequence>MNRADSGTCIGAPHELQVKLSNISLPLIAIACIVFREISPQVSVSLQTFSLHL</sequence>
<proteinExistence type="predicted"/>
<protein>
    <submittedName>
        <fullName evidence="1">Uncharacterized protein</fullName>
    </submittedName>
</protein>
<dbReference type="PATRIC" id="fig|1265738.3.peg.7535"/>
<keyword evidence="2" id="KW-1185">Reference proteome</keyword>
<evidence type="ECO:0000313" key="1">
    <source>
        <dbReference type="EMBL" id="EMI15536.1"/>
    </source>
</evidence>
<organism evidence="1 2">
    <name type="scientific">Rhodopirellula maiorica SM1</name>
    <dbReference type="NCBI Taxonomy" id="1265738"/>
    <lineage>
        <taxon>Bacteria</taxon>
        <taxon>Pseudomonadati</taxon>
        <taxon>Planctomycetota</taxon>
        <taxon>Planctomycetia</taxon>
        <taxon>Pirellulales</taxon>
        <taxon>Pirellulaceae</taxon>
        <taxon>Novipirellula</taxon>
    </lineage>
</organism>
<dbReference type="EMBL" id="ANOG01001074">
    <property type="protein sequence ID" value="EMI15536.1"/>
    <property type="molecule type" value="Genomic_DNA"/>
</dbReference>
<gene>
    <name evidence="1" type="ORF">RMSM_07554</name>
</gene>
<dbReference type="PROSITE" id="PS51257">
    <property type="entry name" value="PROKAR_LIPOPROTEIN"/>
    <property type="match status" value="1"/>
</dbReference>
<accession>M5R906</accession>
<name>M5R906_9BACT</name>
<comment type="caution">
    <text evidence="1">The sequence shown here is derived from an EMBL/GenBank/DDBJ whole genome shotgun (WGS) entry which is preliminary data.</text>
</comment>
<evidence type="ECO:0000313" key="2">
    <source>
        <dbReference type="Proteomes" id="UP000011991"/>
    </source>
</evidence>